<gene>
    <name evidence="2" type="ORF">FHD67_01900</name>
</gene>
<dbReference type="Pfam" id="PF13403">
    <property type="entry name" value="Hint_2"/>
    <property type="match status" value="1"/>
</dbReference>
<protein>
    <recommendedName>
        <fullName evidence="1">Hedgehog/Intein (Hint) domain-containing protein</fullName>
    </recommendedName>
</protein>
<dbReference type="RefSeq" id="WP_139597657.1">
    <property type="nucleotide sequence ID" value="NZ_VDDC01000004.1"/>
</dbReference>
<accession>A0A5C4RAL4</accession>
<name>A0A5C4RAL4_9RHOB</name>
<dbReference type="EMBL" id="VDDC01000004">
    <property type="protein sequence ID" value="TNH41006.1"/>
    <property type="molecule type" value="Genomic_DNA"/>
</dbReference>
<dbReference type="InterPro" id="IPR028992">
    <property type="entry name" value="Hedgehog/Intein_dom"/>
</dbReference>
<keyword evidence="3" id="KW-1185">Reference proteome</keyword>
<evidence type="ECO:0000313" key="2">
    <source>
        <dbReference type="EMBL" id="TNH41006.1"/>
    </source>
</evidence>
<dbReference type="AlphaFoldDB" id="A0A5C4RAL4"/>
<proteinExistence type="predicted"/>
<dbReference type="SUPFAM" id="SSF51294">
    <property type="entry name" value="Hedgehog/intein (Hint) domain"/>
    <property type="match status" value="1"/>
</dbReference>
<dbReference type="InterPro" id="IPR036844">
    <property type="entry name" value="Hint_dom_sf"/>
</dbReference>
<comment type="caution">
    <text evidence="2">The sequence shown here is derived from an EMBL/GenBank/DDBJ whole genome shotgun (WGS) entry which is preliminary data.</text>
</comment>
<reference evidence="2 3" key="1">
    <citation type="submission" date="2019-06" db="EMBL/GenBank/DDBJ databases">
        <authorList>
            <person name="Li J."/>
        </authorList>
    </citation>
    <scope>NUCLEOTIDE SEQUENCE [LARGE SCALE GENOMIC DNA]</scope>
    <source>
        <strain evidence="2 3">CGMCC 1.8012</strain>
    </source>
</reference>
<feature type="domain" description="Hedgehog/Intein (Hint)" evidence="1">
    <location>
        <begin position="153"/>
        <end position="273"/>
    </location>
</feature>
<dbReference type="Proteomes" id="UP000304880">
    <property type="component" value="Unassembled WGS sequence"/>
</dbReference>
<evidence type="ECO:0000313" key="3">
    <source>
        <dbReference type="Proteomes" id="UP000304880"/>
    </source>
</evidence>
<sequence length="330" mass="36061">MITFSIRGDQLIVDPAVGTNSSQGTATVQWGRQMWAKDHRIEITAIDDTGTELTGRSGITGMKVFDGSGRQVAEYRPMNPGQTANIQGDLSGLGDHYARINTSVMQPAAGSPWIGPIMITNGDNSFATLPQTFQVGNGAYDIAPAPQRQAAAPCFGPDVQVDVARAGVIAVRDVRAGDAIMTTDGRQPVLWTGARHCSGQTPQDCPVDLNGELFSPLHRILWRGRWAKARHLAEAGRAMARPDHGPIDYHHILLPVHSVILTARNRVESLLMTPYSLDLWKDAPALRSHASASTRLRYEEWRRADLLRHERRTGGSGDVRQDHDAHVPAH</sequence>
<organism evidence="2 3">
    <name type="scientific">Paracoccus haeundaensis</name>
    <dbReference type="NCBI Taxonomy" id="225362"/>
    <lineage>
        <taxon>Bacteria</taxon>
        <taxon>Pseudomonadati</taxon>
        <taxon>Pseudomonadota</taxon>
        <taxon>Alphaproteobacteria</taxon>
        <taxon>Rhodobacterales</taxon>
        <taxon>Paracoccaceae</taxon>
        <taxon>Paracoccus</taxon>
    </lineage>
</organism>
<evidence type="ECO:0000259" key="1">
    <source>
        <dbReference type="Pfam" id="PF13403"/>
    </source>
</evidence>